<organism evidence="2">
    <name type="scientific">marine sediment metagenome</name>
    <dbReference type="NCBI Taxonomy" id="412755"/>
    <lineage>
        <taxon>unclassified sequences</taxon>
        <taxon>metagenomes</taxon>
        <taxon>ecological metagenomes</taxon>
    </lineage>
</organism>
<proteinExistence type="predicted"/>
<feature type="non-terminal residue" evidence="2">
    <location>
        <position position="1"/>
    </location>
</feature>
<dbReference type="InterPro" id="IPR052048">
    <property type="entry name" value="ST_Response_Regulator"/>
</dbReference>
<dbReference type="InterPro" id="IPR011006">
    <property type="entry name" value="CheY-like_superfamily"/>
</dbReference>
<dbReference type="EMBL" id="BARS01058578">
    <property type="protein sequence ID" value="GAG49525.1"/>
    <property type="molecule type" value="Genomic_DNA"/>
</dbReference>
<dbReference type="Pfam" id="PF00072">
    <property type="entry name" value="Response_reg"/>
    <property type="match status" value="1"/>
</dbReference>
<name>X0Y1H9_9ZZZZ</name>
<dbReference type="InterPro" id="IPR001789">
    <property type="entry name" value="Sig_transdc_resp-reg_receiver"/>
</dbReference>
<reference evidence="2" key="1">
    <citation type="journal article" date="2014" name="Front. Microbiol.">
        <title>High frequency of phylogenetically diverse reductive dehalogenase-homologous genes in deep subseafloor sedimentary metagenomes.</title>
        <authorList>
            <person name="Kawai M."/>
            <person name="Futagami T."/>
            <person name="Toyoda A."/>
            <person name="Takaki Y."/>
            <person name="Nishi S."/>
            <person name="Hori S."/>
            <person name="Arai W."/>
            <person name="Tsubouchi T."/>
            <person name="Morono Y."/>
            <person name="Uchiyama I."/>
            <person name="Ito T."/>
            <person name="Fujiyama A."/>
            <person name="Inagaki F."/>
            <person name="Takami H."/>
        </authorList>
    </citation>
    <scope>NUCLEOTIDE SEQUENCE</scope>
    <source>
        <strain evidence="2">Expedition CK06-06</strain>
    </source>
</reference>
<sequence>NQPVIGTLLVVDDEDDLQFILGEHLRAIGFEVLEARDGREAVEIAIERLPDLIIMDIALPVMDGVAATRVLRANARTASIPVVMLTARSAT</sequence>
<evidence type="ECO:0000313" key="2">
    <source>
        <dbReference type="EMBL" id="GAG49525.1"/>
    </source>
</evidence>
<feature type="non-terminal residue" evidence="2">
    <location>
        <position position="91"/>
    </location>
</feature>
<gene>
    <name evidence="2" type="ORF">S01H1_85346</name>
</gene>
<accession>X0Y1H9</accession>
<dbReference type="PANTHER" id="PTHR43228">
    <property type="entry name" value="TWO-COMPONENT RESPONSE REGULATOR"/>
    <property type="match status" value="1"/>
</dbReference>
<dbReference type="AlphaFoldDB" id="X0Y1H9"/>
<dbReference type="SMART" id="SM00448">
    <property type="entry name" value="REC"/>
    <property type="match status" value="1"/>
</dbReference>
<dbReference type="PANTHER" id="PTHR43228:SF1">
    <property type="entry name" value="TWO-COMPONENT RESPONSE REGULATOR ARR22"/>
    <property type="match status" value="1"/>
</dbReference>
<protein>
    <recommendedName>
        <fullName evidence="1">Response regulatory domain-containing protein</fullName>
    </recommendedName>
</protein>
<comment type="caution">
    <text evidence="2">The sequence shown here is derived from an EMBL/GenBank/DDBJ whole genome shotgun (WGS) entry which is preliminary data.</text>
</comment>
<dbReference type="SUPFAM" id="SSF52172">
    <property type="entry name" value="CheY-like"/>
    <property type="match status" value="1"/>
</dbReference>
<dbReference type="GO" id="GO:0000160">
    <property type="term" value="P:phosphorelay signal transduction system"/>
    <property type="evidence" value="ECO:0007669"/>
    <property type="project" value="InterPro"/>
</dbReference>
<dbReference type="Gene3D" id="3.40.50.2300">
    <property type="match status" value="1"/>
</dbReference>
<dbReference type="PROSITE" id="PS50110">
    <property type="entry name" value="RESPONSE_REGULATORY"/>
    <property type="match status" value="1"/>
</dbReference>
<evidence type="ECO:0000259" key="1">
    <source>
        <dbReference type="PROSITE" id="PS50110"/>
    </source>
</evidence>
<feature type="domain" description="Response regulatory" evidence="1">
    <location>
        <begin position="7"/>
        <end position="91"/>
    </location>
</feature>